<feature type="compositionally biased region" description="Polar residues" evidence="3">
    <location>
        <begin position="369"/>
        <end position="378"/>
    </location>
</feature>
<feature type="compositionally biased region" description="Basic and acidic residues" evidence="3">
    <location>
        <begin position="443"/>
        <end position="476"/>
    </location>
</feature>
<dbReference type="STRING" id="7757.ENSPMAP00000010307"/>
<dbReference type="AlphaFoldDB" id="S4RYL6"/>
<dbReference type="PANTHER" id="PTHR31809:SF0">
    <property type="entry name" value="BUD13 HOMOLOG"/>
    <property type="match status" value="1"/>
</dbReference>
<comment type="similarity">
    <text evidence="1">Belongs to the CWC26 family.</text>
</comment>
<dbReference type="InterPro" id="IPR018609">
    <property type="entry name" value="Bud13"/>
</dbReference>
<dbReference type="GeneTree" id="ENSGT00390000014500"/>
<feature type="compositionally biased region" description="Basic and acidic residues" evidence="3">
    <location>
        <begin position="81"/>
        <end position="94"/>
    </location>
</feature>
<dbReference type="InterPro" id="IPR051112">
    <property type="entry name" value="CWC26_splicing_factor"/>
</dbReference>
<evidence type="ECO:0000256" key="3">
    <source>
        <dbReference type="SAM" id="MobiDB-lite"/>
    </source>
</evidence>
<feature type="compositionally biased region" description="Basic and acidic residues" evidence="3">
    <location>
        <begin position="106"/>
        <end position="120"/>
    </location>
</feature>
<dbReference type="GO" id="GO:0000398">
    <property type="term" value="P:mRNA splicing, via spliceosome"/>
    <property type="evidence" value="ECO:0007669"/>
    <property type="project" value="TreeGrafter"/>
</dbReference>
<organism evidence="4">
    <name type="scientific">Petromyzon marinus</name>
    <name type="common">Sea lamprey</name>
    <dbReference type="NCBI Taxonomy" id="7757"/>
    <lineage>
        <taxon>Eukaryota</taxon>
        <taxon>Metazoa</taxon>
        <taxon>Chordata</taxon>
        <taxon>Craniata</taxon>
        <taxon>Vertebrata</taxon>
        <taxon>Cyclostomata</taxon>
        <taxon>Hyperoartia</taxon>
        <taxon>Petromyzontiformes</taxon>
        <taxon>Petromyzontidae</taxon>
        <taxon>Petromyzon</taxon>
    </lineage>
</organism>
<reference evidence="4" key="1">
    <citation type="submission" date="2025-08" db="UniProtKB">
        <authorList>
            <consortium name="Ensembl"/>
        </authorList>
    </citation>
    <scope>IDENTIFICATION</scope>
</reference>
<feature type="compositionally biased region" description="Basic and acidic residues" evidence="3">
    <location>
        <begin position="425"/>
        <end position="436"/>
    </location>
</feature>
<dbReference type="PANTHER" id="PTHR31809">
    <property type="entry name" value="BUD13 HOMOLOG"/>
    <property type="match status" value="1"/>
</dbReference>
<dbReference type="Ensembl" id="ENSPMAT00000010353.1">
    <property type="protein sequence ID" value="ENSPMAP00000010307.1"/>
    <property type="gene ID" value="ENSPMAG00000009376.1"/>
</dbReference>
<evidence type="ECO:0000256" key="1">
    <source>
        <dbReference type="ARBA" id="ARBA00011069"/>
    </source>
</evidence>
<dbReference type="GO" id="GO:0005684">
    <property type="term" value="C:U2-type spliceosomal complex"/>
    <property type="evidence" value="ECO:0007669"/>
    <property type="project" value="TreeGrafter"/>
</dbReference>
<reference evidence="4" key="2">
    <citation type="submission" date="2025-09" db="UniProtKB">
        <authorList>
            <consortium name="Ensembl"/>
        </authorList>
    </citation>
    <scope>IDENTIFICATION</scope>
</reference>
<evidence type="ECO:0000256" key="2">
    <source>
        <dbReference type="ARBA" id="ARBA00014454"/>
    </source>
</evidence>
<feature type="compositionally biased region" description="Basic and acidic residues" evidence="3">
    <location>
        <begin position="382"/>
        <end position="414"/>
    </location>
</feature>
<dbReference type="GO" id="GO:0070274">
    <property type="term" value="C:RES complex"/>
    <property type="evidence" value="ECO:0007669"/>
    <property type="project" value="TreeGrafter"/>
</dbReference>
<accession>S4RYL6</accession>
<feature type="compositionally biased region" description="Basic and acidic residues" evidence="3">
    <location>
        <begin position="352"/>
        <end position="364"/>
    </location>
</feature>
<name>S4RYL6_PETMA</name>
<sequence>MEVPGGSDGARVRIIDDDVDWRIPVVADDDANKAAEEEEVPLVAEFVDERPLHLQRMEEFRTNSKWKLLGQDDSDENTTDENTRPLKDTMDRRFSCSPAKSPQNSNRHDSNSDSEHEPKTKNKLQHSKYNSGSDASPPWKGRKTGKNLRKHASTRHDCNSDVDSDSSLPQERKKETPADPRNAGRTRTKDEGNDGRTSQKHLRSPPDSDSDLSPVKRHRAKESGKSQKRTGSQQDSDLDMSPVNRRRAEESVKSLRRTGKVGEHRGKGWNPAESQQDSDLDMSPVNRRRAEESIKSMRRKGKVGEDAGKGSNRAESQQDSDSDMSLPDRNANGNLSPPRRMLKGGLVPVAIVRKERERERKEAAETNALELQQASREASTVFRDRQGRVRDLQQEKLVKEQEAAEEQKRQEKYRTWGHGLAQVEAEQRSRDDDAHAASRPLARYRDDAELDAMLRAKMRDGDPMAKLLSRPDKSDKPGQAAKPRYSGPAPTANRYNIWPGHRWDGVDRSNGFETKRFTQISERKARNLEAHKWSVQDM</sequence>
<feature type="region of interest" description="Disordered" evidence="3">
    <location>
        <begin position="61"/>
        <end position="500"/>
    </location>
</feature>
<dbReference type="GO" id="GO:0003723">
    <property type="term" value="F:RNA binding"/>
    <property type="evidence" value="ECO:0007669"/>
    <property type="project" value="TreeGrafter"/>
</dbReference>
<proteinExistence type="inferred from homology"/>
<feature type="compositionally biased region" description="Basic residues" evidence="3">
    <location>
        <begin position="140"/>
        <end position="153"/>
    </location>
</feature>
<protein>
    <recommendedName>
        <fullName evidence="2">BUD13 homolog</fullName>
    </recommendedName>
</protein>
<dbReference type="Pfam" id="PF09736">
    <property type="entry name" value="Bud13"/>
    <property type="match status" value="1"/>
</dbReference>
<evidence type="ECO:0000313" key="4">
    <source>
        <dbReference type="Ensembl" id="ENSPMAP00000010307.1"/>
    </source>
</evidence>
<dbReference type="OMA" id="LHEKDPM"/>